<feature type="region of interest" description="Disordered" evidence="1">
    <location>
        <begin position="286"/>
        <end position="309"/>
    </location>
</feature>
<dbReference type="Proteomes" id="UP000479000">
    <property type="component" value="Unassembled WGS sequence"/>
</dbReference>
<feature type="compositionally biased region" description="Acidic residues" evidence="1">
    <location>
        <begin position="165"/>
        <end position="187"/>
    </location>
</feature>
<feature type="compositionally biased region" description="Polar residues" evidence="1">
    <location>
        <begin position="72"/>
        <end position="94"/>
    </location>
</feature>
<evidence type="ECO:0000256" key="1">
    <source>
        <dbReference type="SAM" id="MobiDB-lite"/>
    </source>
</evidence>
<gene>
    <name evidence="2" type="ORF">NTEN_LOCUS15446</name>
</gene>
<dbReference type="OrthoDB" id="6416577at2759"/>
<sequence>MEVHVNNDQVTLCVAGGNHVRTPSAEKKPEKRPPRITLVATPAADIDDIDREIELLRKKKMLLEKNRAAAATVQQNRPTSASNGTSKKPISSSLYEKPPSRPETKSQPTSFKKESSSSRPTVQQRPKLAGSSNPTRPSHLPPMKPKPSSNFSKLSKPPKRRIDSESDEYDSELDDFIDDGDDNAPQDELSDVLRSVFGYDKSRVNGSIVIVLKSRIGTEPQKKLFLIHIYSESLPEQVSNHFLNKCLCVPTGKGFDRLSRHVITVSCRPYLLSRLSCDPARVARHQSSENQEKNACHDKNAANSYPGISKPLRPRTMVLFHRLNTGSIHHWMSASVKNLGIDKTPIFSYWDIRELKHKALTLLDDKAIRLAIVSFDSALKIFQMKNGPIWLRIFSN</sequence>
<evidence type="ECO:0000313" key="2">
    <source>
        <dbReference type="EMBL" id="CAB0010402.1"/>
    </source>
</evidence>
<proteinExistence type="predicted"/>
<organism evidence="2 3">
    <name type="scientific">Nesidiocoris tenuis</name>
    <dbReference type="NCBI Taxonomy" id="355587"/>
    <lineage>
        <taxon>Eukaryota</taxon>
        <taxon>Metazoa</taxon>
        <taxon>Ecdysozoa</taxon>
        <taxon>Arthropoda</taxon>
        <taxon>Hexapoda</taxon>
        <taxon>Insecta</taxon>
        <taxon>Pterygota</taxon>
        <taxon>Neoptera</taxon>
        <taxon>Paraneoptera</taxon>
        <taxon>Hemiptera</taxon>
        <taxon>Heteroptera</taxon>
        <taxon>Panheteroptera</taxon>
        <taxon>Cimicomorpha</taxon>
        <taxon>Miridae</taxon>
        <taxon>Dicyphina</taxon>
        <taxon>Nesidiocoris</taxon>
    </lineage>
</organism>
<dbReference type="AlphaFoldDB" id="A0A6H5HAJ0"/>
<feature type="region of interest" description="Disordered" evidence="1">
    <location>
        <begin position="14"/>
        <end position="39"/>
    </location>
</feature>
<accession>A0A6H5HAJ0</accession>
<keyword evidence="3" id="KW-1185">Reference proteome</keyword>
<protein>
    <submittedName>
        <fullName evidence="2">Uncharacterized protein</fullName>
    </submittedName>
</protein>
<evidence type="ECO:0000313" key="3">
    <source>
        <dbReference type="Proteomes" id="UP000479000"/>
    </source>
</evidence>
<feature type="region of interest" description="Disordered" evidence="1">
    <location>
        <begin position="67"/>
        <end position="187"/>
    </location>
</feature>
<feature type="compositionally biased region" description="Polar residues" evidence="1">
    <location>
        <begin position="117"/>
        <end position="136"/>
    </location>
</feature>
<dbReference type="EMBL" id="CADCXU010023025">
    <property type="protein sequence ID" value="CAB0010402.1"/>
    <property type="molecule type" value="Genomic_DNA"/>
</dbReference>
<reference evidence="2 3" key="1">
    <citation type="submission" date="2020-02" db="EMBL/GenBank/DDBJ databases">
        <authorList>
            <person name="Ferguson B K."/>
        </authorList>
    </citation>
    <scope>NUCLEOTIDE SEQUENCE [LARGE SCALE GENOMIC DNA]</scope>
</reference>
<feature type="compositionally biased region" description="Basic and acidic residues" evidence="1">
    <location>
        <begin position="286"/>
        <end position="300"/>
    </location>
</feature>
<name>A0A6H5HAJ0_9HEMI</name>
<feature type="compositionally biased region" description="Basic and acidic residues" evidence="1">
    <location>
        <begin position="24"/>
        <end position="33"/>
    </location>
</feature>